<organism evidence="1 2">
    <name type="scientific">Limnospira platensis NIES-46</name>
    <dbReference type="NCBI Taxonomy" id="1236695"/>
    <lineage>
        <taxon>Bacteria</taxon>
        <taxon>Bacillati</taxon>
        <taxon>Cyanobacteriota</taxon>
        <taxon>Cyanophyceae</taxon>
        <taxon>Oscillatoriophycideae</taxon>
        <taxon>Oscillatoriales</taxon>
        <taxon>Sirenicapillariaceae</taxon>
        <taxon>Limnospira</taxon>
    </lineage>
</organism>
<dbReference type="EMBL" id="BIMW01000255">
    <property type="protein sequence ID" value="GCE96728.1"/>
    <property type="molecule type" value="Genomic_DNA"/>
</dbReference>
<name>A0A5M3TFA8_LIMPL</name>
<gene>
    <name evidence="1" type="ORF">NIES46_48010</name>
</gene>
<evidence type="ECO:0000313" key="2">
    <source>
        <dbReference type="Proteomes" id="UP000326169"/>
    </source>
</evidence>
<dbReference type="Proteomes" id="UP000326169">
    <property type="component" value="Unassembled WGS sequence"/>
</dbReference>
<proteinExistence type="predicted"/>
<comment type="caution">
    <text evidence="1">The sequence shown here is derived from an EMBL/GenBank/DDBJ whole genome shotgun (WGS) entry which is preliminary data.</text>
</comment>
<keyword evidence="2" id="KW-1185">Reference proteome</keyword>
<accession>A0A5M3TFA8</accession>
<sequence length="108" mass="12351">MNKLHYRGIFDITGELLSATYNPHLFEYETTQIAYRILTPIEDHQTSQVKDLTYSYMGSYFPRGGYRGTCTVKLNDEGKLPVSIVGNSQFWDVCKKISKTINQSSKDS</sequence>
<protein>
    <submittedName>
        <fullName evidence="1">Uncharacterized protein</fullName>
    </submittedName>
</protein>
<reference evidence="1 2" key="1">
    <citation type="journal article" date="2019" name="J Genomics">
        <title>The Draft Genome of a Hydrogen-producing Cyanobacterium, Arthrospira platensis NIES-46.</title>
        <authorList>
            <person name="Suzuki S."/>
            <person name="Yamaguchi H."/>
            <person name="Kawachi M."/>
        </authorList>
    </citation>
    <scope>NUCLEOTIDE SEQUENCE [LARGE SCALE GENOMIC DNA]</scope>
    <source>
        <strain evidence="1 2">NIES-46</strain>
    </source>
</reference>
<evidence type="ECO:0000313" key="1">
    <source>
        <dbReference type="EMBL" id="GCE96728.1"/>
    </source>
</evidence>